<keyword evidence="2" id="KW-1185">Reference proteome</keyword>
<name>A0A8H6K2A6_9PEZI</name>
<accession>A0A8H6K2A6</accession>
<dbReference type="Proteomes" id="UP000639643">
    <property type="component" value="Unassembled WGS sequence"/>
</dbReference>
<reference evidence="1" key="1">
    <citation type="journal article" date="2020" name="Phytopathology">
        <title>Genome Sequence Resources of Colletotrichum truncatum, C. plurivorum, C. musicola, and C. sojae: Four Species Pathogenic to Soybean (Glycine max).</title>
        <authorList>
            <person name="Rogerio F."/>
            <person name="Boufleur T.R."/>
            <person name="Ciampi-Guillardi M."/>
            <person name="Sukno S.A."/>
            <person name="Thon M.R."/>
            <person name="Massola Junior N.S."/>
            <person name="Baroncelli R."/>
        </authorList>
    </citation>
    <scope>NUCLEOTIDE SEQUENCE</scope>
    <source>
        <strain evidence="1">LFN0074</strain>
    </source>
</reference>
<protein>
    <submittedName>
        <fullName evidence="1">Uncharacterized protein</fullName>
    </submittedName>
</protein>
<organism evidence="1 2">
    <name type="scientific">Colletotrichum musicola</name>
    <dbReference type="NCBI Taxonomy" id="2175873"/>
    <lineage>
        <taxon>Eukaryota</taxon>
        <taxon>Fungi</taxon>
        <taxon>Dikarya</taxon>
        <taxon>Ascomycota</taxon>
        <taxon>Pezizomycotina</taxon>
        <taxon>Sordariomycetes</taxon>
        <taxon>Hypocreomycetidae</taxon>
        <taxon>Glomerellales</taxon>
        <taxon>Glomerellaceae</taxon>
        <taxon>Colletotrichum</taxon>
        <taxon>Colletotrichum orchidearum species complex</taxon>
    </lineage>
</organism>
<dbReference type="EMBL" id="WIGM01000506">
    <property type="protein sequence ID" value="KAF6823378.1"/>
    <property type="molecule type" value="Genomic_DNA"/>
</dbReference>
<comment type="caution">
    <text evidence="1">The sequence shown here is derived from an EMBL/GenBank/DDBJ whole genome shotgun (WGS) entry which is preliminary data.</text>
</comment>
<proteinExistence type="predicted"/>
<evidence type="ECO:0000313" key="1">
    <source>
        <dbReference type="EMBL" id="KAF6823378.1"/>
    </source>
</evidence>
<gene>
    <name evidence="1" type="ORF">CMUS01_10715</name>
</gene>
<evidence type="ECO:0000313" key="2">
    <source>
        <dbReference type="Proteomes" id="UP000639643"/>
    </source>
</evidence>
<sequence length="77" mass="8393">MEGSVSRITKAERHETLFEKKSRGLVGIDLLPMVLQITNCDDPFPMHLPPAALGVIDSLPWHLRDSGGSRAKLIATG</sequence>
<dbReference type="AlphaFoldDB" id="A0A8H6K2A6"/>